<dbReference type="InterPro" id="IPR011662">
    <property type="entry name" value="Secretin/TonB_short_N"/>
</dbReference>
<evidence type="ECO:0000256" key="14">
    <source>
        <dbReference type="PROSITE-ProRule" id="PRU01360"/>
    </source>
</evidence>
<name>A0A6I4U074_9SPHN</name>
<feature type="chain" id="PRO_5026359462" evidence="16">
    <location>
        <begin position="27"/>
        <end position="794"/>
    </location>
</feature>
<dbReference type="Gene3D" id="2.170.130.10">
    <property type="entry name" value="TonB-dependent receptor, plug domain"/>
    <property type="match status" value="1"/>
</dbReference>
<keyword evidence="13 14" id="KW-0998">Cell outer membrane</keyword>
<evidence type="ECO:0000256" key="13">
    <source>
        <dbReference type="ARBA" id="ARBA00023237"/>
    </source>
</evidence>
<feature type="domain" description="Secretin/TonB short N-terminal" evidence="17">
    <location>
        <begin position="53"/>
        <end position="104"/>
    </location>
</feature>
<dbReference type="Proteomes" id="UP000469430">
    <property type="component" value="Unassembled WGS sequence"/>
</dbReference>
<dbReference type="Gene3D" id="3.55.50.30">
    <property type="match status" value="1"/>
</dbReference>
<feature type="signal peptide" evidence="16">
    <location>
        <begin position="1"/>
        <end position="26"/>
    </location>
</feature>
<dbReference type="AlphaFoldDB" id="A0A6I4U074"/>
<evidence type="ECO:0000256" key="8">
    <source>
        <dbReference type="ARBA" id="ARBA00023004"/>
    </source>
</evidence>
<dbReference type="NCBIfam" id="TIGR01783">
    <property type="entry name" value="TonB-siderophor"/>
    <property type="match status" value="1"/>
</dbReference>
<keyword evidence="5" id="KW-0410">Iron transport</keyword>
<dbReference type="PANTHER" id="PTHR32552:SF68">
    <property type="entry name" value="FERRICHROME OUTER MEMBRANE TRANSPORTER_PHAGE RECEPTOR"/>
    <property type="match status" value="1"/>
</dbReference>
<dbReference type="InterPro" id="IPR036942">
    <property type="entry name" value="Beta-barrel_TonB_sf"/>
</dbReference>
<evidence type="ECO:0000259" key="17">
    <source>
        <dbReference type="SMART" id="SM00965"/>
    </source>
</evidence>
<evidence type="ECO:0000256" key="15">
    <source>
        <dbReference type="RuleBase" id="RU003357"/>
    </source>
</evidence>
<dbReference type="RefSeq" id="WP_161392457.1">
    <property type="nucleotide sequence ID" value="NZ_JBHSCP010000003.1"/>
</dbReference>
<dbReference type="Gene3D" id="2.40.170.20">
    <property type="entry name" value="TonB-dependent receptor, beta-barrel domain"/>
    <property type="match status" value="1"/>
</dbReference>
<dbReference type="PANTHER" id="PTHR32552">
    <property type="entry name" value="FERRICHROME IRON RECEPTOR-RELATED"/>
    <property type="match status" value="1"/>
</dbReference>
<evidence type="ECO:0000256" key="6">
    <source>
        <dbReference type="ARBA" id="ARBA00022692"/>
    </source>
</evidence>
<dbReference type="InterPro" id="IPR039426">
    <property type="entry name" value="TonB-dep_rcpt-like"/>
</dbReference>
<evidence type="ECO:0000256" key="4">
    <source>
        <dbReference type="ARBA" id="ARBA00022452"/>
    </source>
</evidence>
<protein>
    <submittedName>
        <fullName evidence="18">TonB-dependent siderophore receptor</fullName>
    </submittedName>
</protein>
<keyword evidence="6 14" id="KW-0812">Transmembrane</keyword>
<evidence type="ECO:0000256" key="12">
    <source>
        <dbReference type="ARBA" id="ARBA00023170"/>
    </source>
</evidence>
<dbReference type="PROSITE" id="PS52016">
    <property type="entry name" value="TONB_DEPENDENT_REC_3"/>
    <property type="match status" value="1"/>
</dbReference>
<keyword evidence="8" id="KW-0408">Iron</keyword>
<keyword evidence="12 18" id="KW-0675">Receptor</keyword>
<keyword evidence="11 14" id="KW-0472">Membrane</keyword>
<dbReference type="GO" id="GO:0015891">
    <property type="term" value="P:siderophore transport"/>
    <property type="evidence" value="ECO:0007669"/>
    <property type="project" value="InterPro"/>
</dbReference>
<evidence type="ECO:0000256" key="10">
    <source>
        <dbReference type="ARBA" id="ARBA00023077"/>
    </source>
</evidence>
<evidence type="ECO:0000256" key="2">
    <source>
        <dbReference type="ARBA" id="ARBA00009810"/>
    </source>
</evidence>
<keyword evidence="7 16" id="KW-0732">Signal</keyword>
<keyword evidence="3 14" id="KW-0813">Transport</keyword>
<keyword evidence="10 15" id="KW-0798">TonB box</keyword>
<dbReference type="SMART" id="SM00965">
    <property type="entry name" value="STN"/>
    <property type="match status" value="1"/>
</dbReference>
<keyword evidence="19" id="KW-1185">Reference proteome</keyword>
<comment type="similarity">
    <text evidence="2 14 15">Belongs to the TonB-dependent receptor family.</text>
</comment>
<dbReference type="GO" id="GO:0009279">
    <property type="term" value="C:cell outer membrane"/>
    <property type="evidence" value="ECO:0007669"/>
    <property type="project" value="UniProtKB-SubCell"/>
</dbReference>
<dbReference type="OrthoDB" id="9760333at2"/>
<dbReference type="InterPro" id="IPR037066">
    <property type="entry name" value="Plug_dom_sf"/>
</dbReference>
<organism evidence="18 19">
    <name type="scientific">Croceibacterium xixiisoli</name>
    <dbReference type="NCBI Taxonomy" id="1476466"/>
    <lineage>
        <taxon>Bacteria</taxon>
        <taxon>Pseudomonadati</taxon>
        <taxon>Pseudomonadota</taxon>
        <taxon>Alphaproteobacteria</taxon>
        <taxon>Sphingomonadales</taxon>
        <taxon>Erythrobacteraceae</taxon>
        <taxon>Croceibacterium</taxon>
    </lineage>
</organism>
<proteinExistence type="inferred from homology"/>
<dbReference type="CDD" id="cd01347">
    <property type="entry name" value="ligand_gated_channel"/>
    <property type="match status" value="1"/>
</dbReference>
<dbReference type="Pfam" id="PF07660">
    <property type="entry name" value="STN"/>
    <property type="match status" value="1"/>
</dbReference>
<evidence type="ECO:0000256" key="16">
    <source>
        <dbReference type="SAM" id="SignalP"/>
    </source>
</evidence>
<evidence type="ECO:0000313" key="18">
    <source>
        <dbReference type="EMBL" id="MXP00740.1"/>
    </source>
</evidence>
<reference evidence="18 19" key="1">
    <citation type="submission" date="2019-12" db="EMBL/GenBank/DDBJ databases">
        <title>Genomic-based taxomic classification of the family Erythrobacteraceae.</title>
        <authorList>
            <person name="Xu L."/>
        </authorList>
    </citation>
    <scope>NUCLEOTIDE SEQUENCE [LARGE SCALE GENOMIC DNA]</scope>
    <source>
        <strain evidence="18 19">S36</strain>
    </source>
</reference>
<dbReference type="InterPro" id="IPR010105">
    <property type="entry name" value="TonB_sidphr_rcpt"/>
</dbReference>
<evidence type="ECO:0000256" key="9">
    <source>
        <dbReference type="ARBA" id="ARBA00023065"/>
    </source>
</evidence>
<dbReference type="Pfam" id="PF00593">
    <property type="entry name" value="TonB_dep_Rec_b-barrel"/>
    <property type="match status" value="1"/>
</dbReference>
<sequence length="794" mass="84534">MSSYILRGASAVFACSIAAVALPALAQGAAAMIDIPAQPLARALAEYSRSTGVLVAVDASLARGQTSAAVQGRHTAAEALARLLTGTGLRAVPDGAGGFTLARLQADASETDNGGSEGGLQEILVTGYRATQQRSVTKTPLALKDTPQSVSVATADMIADRGAQSLAEAMYFVPNVVAFNDGATGGAGGGGNSLGVEYNIRGIYESGQLNYRRVNGLRTHNRASIDLAALERVEVVRGPASMFGGAVPPGGIINLIPKRAPETLRGFVTARVGSYDARVIEGDIGGSLTGSGAVRGRISGKYVDEGSWIDFREGDLWVATAALGADITATTSLDVTGSFQRRTFVEGGSFSIGADGWVPDIPRSRFVGIPTPRSEGEVGWVDAELRQDIGPDWSLTLRGRYEDGFNAQRATEFAAYVDREAGIVAFNKLNRRYSYDTLAGDAFVSGSIPLFGRTSDLLFGADYFENSEAVAGGRQNNVARLNIFDPDYDVDIGTFTDDLPMGQQRTPSGWGVYGQAIVRPVDRLALHLGGRYDWARLSIQRPNAVAQKSSSQAFTARLSATYQLTDRVTAYSTFNESFIPSSGTTREGTLVDPETGFQIEAGLKASLIENRLSASIAAYRMVRRNVATRDPRNGTGEFFVIATGEQVHKGFELEITGEPVPGLQLVASMAVQDAEVTRNNDGMVGTVPYDAQEFTGALLATYELQSGPLKGLGFGGSVRDLGKYYPFTAPQNLLAYDPPAIVDLQLFYNGLKDWDFRLNVFNILDETYLASASIHGASTFGRPRSAMFSASRSF</sequence>
<dbReference type="GO" id="GO:0015344">
    <property type="term" value="F:siderophore uptake transmembrane transporter activity"/>
    <property type="evidence" value="ECO:0007669"/>
    <property type="project" value="TreeGrafter"/>
</dbReference>
<keyword evidence="9" id="KW-0406">Ion transport</keyword>
<dbReference type="GO" id="GO:0038023">
    <property type="term" value="F:signaling receptor activity"/>
    <property type="evidence" value="ECO:0007669"/>
    <property type="project" value="InterPro"/>
</dbReference>
<evidence type="ECO:0000256" key="3">
    <source>
        <dbReference type="ARBA" id="ARBA00022448"/>
    </source>
</evidence>
<evidence type="ECO:0000256" key="5">
    <source>
        <dbReference type="ARBA" id="ARBA00022496"/>
    </source>
</evidence>
<dbReference type="SUPFAM" id="SSF56935">
    <property type="entry name" value="Porins"/>
    <property type="match status" value="1"/>
</dbReference>
<dbReference type="InterPro" id="IPR000531">
    <property type="entry name" value="Beta-barrel_TonB"/>
</dbReference>
<keyword evidence="4 14" id="KW-1134">Transmembrane beta strand</keyword>
<accession>A0A6I4U074</accession>
<evidence type="ECO:0000256" key="7">
    <source>
        <dbReference type="ARBA" id="ARBA00022729"/>
    </source>
</evidence>
<gene>
    <name evidence="18" type="ORF">GRI97_17250</name>
</gene>
<comment type="subcellular location">
    <subcellularLocation>
        <location evidence="1 14">Cell outer membrane</location>
        <topology evidence="1 14">Multi-pass membrane protein</topology>
    </subcellularLocation>
</comment>
<evidence type="ECO:0000313" key="19">
    <source>
        <dbReference type="Proteomes" id="UP000469430"/>
    </source>
</evidence>
<dbReference type="Pfam" id="PF07715">
    <property type="entry name" value="Plug"/>
    <property type="match status" value="1"/>
</dbReference>
<dbReference type="InterPro" id="IPR012910">
    <property type="entry name" value="Plug_dom"/>
</dbReference>
<dbReference type="EMBL" id="WTYJ01000004">
    <property type="protein sequence ID" value="MXP00740.1"/>
    <property type="molecule type" value="Genomic_DNA"/>
</dbReference>
<evidence type="ECO:0000256" key="1">
    <source>
        <dbReference type="ARBA" id="ARBA00004571"/>
    </source>
</evidence>
<comment type="caution">
    <text evidence="18">The sequence shown here is derived from an EMBL/GenBank/DDBJ whole genome shotgun (WGS) entry which is preliminary data.</text>
</comment>
<evidence type="ECO:0000256" key="11">
    <source>
        <dbReference type="ARBA" id="ARBA00023136"/>
    </source>
</evidence>